<reference evidence="2 3" key="1">
    <citation type="submission" date="2016-04" db="EMBL/GenBank/DDBJ databases">
        <title>Genome analyses suggest a sexual origin of heterokaryosis in a supposedly ancient asexual fungus.</title>
        <authorList>
            <person name="Ropars J."/>
            <person name="Sedzielewska K."/>
            <person name="Noel J."/>
            <person name="Charron P."/>
            <person name="Farinelli L."/>
            <person name="Marton T."/>
            <person name="Kruger M."/>
            <person name="Pelin A."/>
            <person name="Brachmann A."/>
            <person name="Corradi N."/>
        </authorList>
    </citation>
    <scope>NUCLEOTIDE SEQUENCE [LARGE SCALE GENOMIC DNA]</scope>
    <source>
        <strain evidence="2 3">C2</strain>
    </source>
</reference>
<comment type="caution">
    <text evidence="2">The sequence shown here is derived from an EMBL/GenBank/DDBJ whole genome shotgun (WGS) entry which is preliminary data.</text>
</comment>
<dbReference type="Proteomes" id="UP000233469">
    <property type="component" value="Unassembled WGS sequence"/>
</dbReference>
<keyword evidence="1" id="KW-0732">Signal</keyword>
<evidence type="ECO:0000313" key="2">
    <source>
        <dbReference type="EMBL" id="PKK65036.1"/>
    </source>
</evidence>
<dbReference type="VEuPathDB" id="FungiDB:RhiirFUN_002805"/>
<dbReference type="VEuPathDB" id="FungiDB:RhiirA1_531521"/>
<feature type="signal peptide" evidence="1">
    <location>
        <begin position="1"/>
        <end position="21"/>
    </location>
</feature>
<dbReference type="AlphaFoldDB" id="A0A2N1MTR8"/>
<feature type="chain" id="PRO_5014923183" evidence="1">
    <location>
        <begin position="22"/>
        <end position="345"/>
    </location>
</feature>
<name>A0A2N1MTR8_9GLOM</name>
<evidence type="ECO:0000256" key="1">
    <source>
        <dbReference type="SAM" id="SignalP"/>
    </source>
</evidence>
<gene>
    <name evidence="2" type="ORF">RhiirC2_868996</name>
</gene>
<dbReference type="VEuPathDB" id="FungiDB:RhiirA1_452812"/>
<dbReference type="VEuPathDB" id="FungiDB:RhiirFUN_002804"/>
<sequence length="345" mass="38281">MIRNYIFVFILLVATFSMINAVPHQLRKRETKFVLCSMPAIEQIDVTVTPDPIVSKKPATYTVSGKLSHAIIAKKTSLGVSYLDADGSVPLSDIYLLPFDKSYKAGEKFTITAKEVPTPKLSKVYDTYVVIWDEELGTIACAFAESGGKSGDKIGTIINWSKRDIRYPEGEFFFCISVETPSSDFPQAQETLLDLSLPGRDISTDYGKWEYATFSMTNAVQYQFRKRKTEFNPCPGIKGVINVTVAPDPPISEQPATYTVSRTVVGIGYGDLERTIGELYFQSFTESYKAGEPFTITVKDAPTPRLPEAFSIEIGVVVPIWVPGQPYEIYGCAIAAVYPPKCLYQ</sequence>
<dbReference type="EMBL" id="LLXL01001336">
    <property type="protein sequence ID" value="PKK65036.1"/>
    <property type="molecule type" value="Genomic_DNA"/>
</dbReference>
<proteinExistence type="predicted"/>
<evidence type="ECO:0000313" key="3">
    <source>
        <dbReference type="Proteomes" id="UP000233469"/>
    </source>
</evidence>
<dbReference type="VEuPathDB" id="FungiDB:FUN_002733"/>
<dbReference type="VEuPathDB" id="FungiDB:FUN_002734"/>
<protein>
    <submittedName>
        <fullName evidence="2">Uncharacterized protein</fullName>
    </submittedName>
</protein>
<organism evidence="2 3">
    <name type="scientific">Rhizophagus irregularis</name>
    <dbReference type="NCBI Taxonomy" id="588596"/>
    <lineage>
        <taxon>Eukaryota</taxon>
        <taxon>Fungi</taxon>
        <taxon>Fungi incertae sedis</taxon>
        <taxon>Mucoromycota</taxon>
        <taxon>Glomeromycotina</taxon>
        <taxon>Glomeromycetes</taxon>
        <taxon>Glomerales</taxon>
        <taxon>Glomeraceae</taxon>
        <taxon>Rhizophagus</taxon>
    </lineage>
</organism>
<accession>A0A2N1MTR8</accession>
<reference evidence="2 3" key="2">
    <citation type="submission" date="2017-10" db="EMBL/GenBank/DDBJ databases">
        <title>Extensive intraspecific genome diversity in a model arbuscular mycorrhizal fungus.</title>
        <authorList>
            <person name="Chen E.C.H."/>
            <person name="Morin E."/>
            <person name="Baudet D."/>
            <person name="Noel J."/>
            <person name="Ndikumana S."/>
            <person name="Charron P."/>
            <person name="St-Onge C."/>
            <person name="Giorgi J."/>
            <person name="Grigoriev I.V."/>
            <person name="Roux C."/>
            <person name="Martin F.M."/>
            <person name="Corradi N."/>
        </authorList>
    </citation>
    <scope>NUCLEOTIDE SEQUENCE [LARGE SCALE GENOMIC DNA]</scope>
    <source>
        <strain evidence="2 3">C2</strain>
    </source>
</reference>